<sequence length="566" mass="61897">MRKKSVVSILAGVALFSPAVFAQVGAESDISLSGHFFTSVLAGVVIAIGIQFLLSNLAIAMGITAIGDVRDREGNDHHHSSDSSKHSTPGSTSSKILSGLGIFTTLTMTISLFAATWLALDLADGPSPLNGAVTGMAIWALFFIISLYFDIKLMTSICGSLVSFIQSSITKSGAALSGVFSSSDKADPQKFAKETVKSIHDEIRQEFDLSDIDKKIKEYINKGSSDLTAHDLRKEIEKLIDDIEIEEQYTTDDPDAARKLILEVTSKHSSISDKDKKKISDTLGDVKSAMKKDGSNKEKATAAFDKLSPGSEEDGATYRKKITEYLDSTGRDELSSEQIEQDIEKILSHPSQSKDVISQRIQKLDRSSIKAAIAAHPDMDDNKAEKVLGIVNKVMDKISSTTTDSSANANVSQTPNLPVKRSNAENRVQQWCDRMHRPELKYRDLKSDFMEMLDNPKTAPSILSKRVSRMDEQTVRALLTNNSMVDESDIDEYMAKFNEAKADLLAKLEHYQTEAQKRIDAIKHNAYRQSEAARRTASTAAWWLFVSALCSGVAATVAGALASNLI</sequence>
<feature type="compositionally biased region" description="Polar residues" evidence="1">
    <location>
        <begin position="407"/>
        <end position="416"/>
    </location>
</feature>
<feature type="region of interest" description="Disordered" evidence="1">
    <location>
        <begin position="401"/>
        <end position="424"/>
    </location>
</feature>
<dbReference type="OrthoDB" id="6388963at2"/>
<evidence type="ECO:0000313" key="4">
    <source>
        <dbReference type="EMBL" id="QJR81608.1"/>
    </source>
</evidence>
<keyword evidence="3" id="KW-0732">Signal</keyword>
<feature type="transmembrane region" description="Helical" evidence="2">
    <location>
        <begin position="32"/>
        <end position="54"/>
    </location>
</feature>
<evidence type="ECO:0000256" key="1">
    <source>
        <dbReference type="SAM" id="MobiDB-lite"/>
    </source>
</evidence>
<name>A0A6M4MFE8_9ALTE</name>
<proteinExistence type="predicted"/>
<gene>
    <name evidence="4" type="ORF">CA267_012930</name>
</gene>
<dbReference type="KEGG" id="apel:CA267_012930"/>
<feature type="chain" id="PRO_5028992336" description="MFS transporter" evidence="3">
    <location>
        <begin position="23"/>
        <end position="566"/>
    </location>
</feature>
<organism evidence="4 5">
    <name type="scientific">Alteromonas pelagimontana</name>
    <dbReference type="NCBI Taxonomy" id="1858656"/>
    <lineage>
        <taxon>Bacteria</taxon>
        <taxon>Pseudomonadati</taxon>
        <taxon>Pseudomonadota</taxon>
        <taxon>Gammaproteobacteria</taxon>
        <taxon>Alteromonadales</taxon>
        <taxon>Alteromonadaceae</taxon>
        <taxon>Alteromonas/Salinimonas group</taxon>
        <taxon>Alteromonas</taxon>
    </lineage>
</organism>
<feature type="compositionally biased region" description="Basic and acidic residues" evidence="1">
    <location>
        <begin position="73"/>
        <end position="85"/>
    </location>
</feature>
<evidence type="ECO:0000256" key="3">
    <source>
        <dbReference type="SAM" id="SignalP"/>
    </source>
</evidence>
<feature type="transmembrane region" description="Helical" evidence="2">
    <location>
        <begin position="540"/>
        <end position="562"/>
    </location>
</feature>
<evidence type="ECO:0008006" key="6">
    <source>
        <dbReference type="Google" id="ProtNLM"/>
    </source>
</evidence>
<dbReference type="RefSeq" id="WP_075610434.1">
    <property type="nucleotide sequence ID" value="NZ_CP052766.1"/>
</dbReference>
<keyword evidence="2" id="KW-0472">Membrane</keyword>
<reference evidence="5" key="1">
    <citation type="submission" date="2014-12" db="EMBL/GenBank/DDBJ databases">
        <title>Complete genome sequence of a multi-drug resistant Klebsiella pneumoniae.</title>
        <authorList>
            <person name="Hua X."/>
            <person name="Chen Q."/>
            <person name="Li X."/>
            <person name="Feng Y."/>
            <person name="Ruan Z."/>
            <person name="Yu Y."/>
        </authorList>
    </citation>
    <scope>NUCLEOTIDE SEQUENCE [LARGE SCALE GENOMIC DNA]</scope>
    <source>
        <strain evidence="5">5.12</strain>
    </source>
</reference>
<dbReference type="Proteomes" id="UP000219285">
    <property type="component" value="Chromosome"/>
</dbReference>
<feature type="signal peptide" evidence="3">
    <location>
        <begin position="1"/>
        <end position="22"/>
    </location>
</feature>
<keyword evidence="2" id="KW-1133">Transmembrane helix</keyword>
<feature type="transmembrane region" description="Helical" evidence="2">
    <location>
        <begin position="96"/>
        <end position="120"/>
    </location>
</feature>
<feature type="transmembrane region" description="Helical" evidence="2">
    <location>
        <begin position="132"/>
        <end position="151"/>
    </location>
</feature>
<evidence type="ECO:0000313" key="5">
    <source>
        <dbReference type="Proteomes" id="UP000219285"/>
    </source>
</evidence>
<dbReference type="EMBL" id="CP052766">
    <property type="protein sequence ID" value="QJR81608.1"/>
    <property type="molecule type" value="Genomic_DNA"/>
</dbReference>
<dbReference type="AlphaFoldDB" id="A0A6M4MFE8"/>
<evidence type="ECO:0000256" key="2">
    <source>
        <dbReference type="SAM" id="Phobius"/>
    </source>
</evidence>
<feature type="region of interest" description="Disordered" evidence="1">
    <location>
        <begin position="73"/>
        <end position="93"/>
    </location>
</feature>
<keyword evidence="2" id="KW-0812">Transmembrane</keyword>
<protein>
    <recommendedName>
        <fullName evidence="6">MFS transporter</fullName>
    </recommendedName>
</protein>
<keyword evidence="5" id="KW-1185">Reference proteome</keyword>
<accession>A0A6M4MFE8</accession>
<reference evidence="4 5" key="2">
    <citation type="submission" date="2020-04" db="EMBL/GenBank/DDBJ databases">
        <title>Complete genome sequence of Alteromonas pelagimontana 5.12T.</title>
        <authorList>
            <person name="Sinha R.K."/>
            <person name="Krishnan K.P."/>
            <person name="Kurian J.P."/>
        </authorList>
    </citation>
    <scope>NUCLEOTIDE SEQUENCE [LARGE SCALE GENOMIC DNA]</scope>
    <source>
        <strain evidence="4 5">5.12</strain>
    </source>
</reference>